<dbReference type="Proteomes" id="UP000243528">
    <property type="component" value="Unassembled WGS sequence"/>
</dbReference>
<keyword evidence="3" id="KW-1185">Reference proteome</keyword>
<evidence type="ECO:0000313" key="2">
    <source>
        <dbReference type="EMBL" id="PSK91711.1"/>
    </source>
</evidence>
<dbReference type="AlphaFoldDB" id="A0A2P8D3B9"/>
<name>A0A2P8D3B9_9ACTN</name>
<dbReference type="OrthoDB" id="3729011at2"/>
<evidence type="ECO:0008006" key="4">
    <source>
        <dbReference type="Google" id="ProtNLM"/>
    </source>
</evidence>
<dbReference type="InterPro" id="IPR043777">
    <property type="entry name" value="DUF5719"/>
</dbReference>
<accession>A0A2P8D3B9</accession>
<dbReference type="EMBL" id="PYGE01000034">
    <property type="protein sequence ID" value="PSK91711.1"/>
    <property type="molecule type" value="Genomic_DNA"/>
</dbReference>
<evidence type="ECO:0000256" key="1">
    <source>
        <dbReference type="SAM" id="MobiDB-lite"/>
    </source>
</evidence>
<reference evidence="2 3" key="1">
    <citation type="submission" date="2018-03" db="EMBL/GenBank/DDBJ databases">
        <title>Genomic Encyclopedia of Archaeal and Bacterial Type Strains, Phase II (KMG-II): from individual species to whole genera.</title>
        <authorList>
            <person name="Goeker M."/>
        </authorList>
    </citation>
    <scope>NUCLEOTIDE SEQUENCE [LARGE SCALE GENOMIC DNA]</scope>
    <source>
        <strain evidence="2 3">DSM 45211</strain>
    </source>
</reference>
<comment type="caution">
    <text evidence="2">The sequence shown here is derived from an EMBL/GenBank/DDBJ whole genome shotgun (WGS) entry which is preliminary data.</text>
</comment>
<dbReference type="Pfam" id="PF18986">
    <property type="entry name" value="DUF5719"/>
    <property type="match status" value="1"/>
</dbReference>
<proteinExistence type="predicted"/>
<feature type="region of interest" description="Disordered" evidence="1">
    <location>
        <begin position="85"/>
        <end position="119"/>
    </location>
</feature>
<organism evidence="2 3">
    <name type="scientific">Haloactinopolyspora alba</name>
    <dbReference type="NCBI Taxonomy" id="648780"/>
    <lineage>
        <taxon>Bacteria</taxon>
        <taxon>Bacillati</taxon>
        <taxon>Actinomycetota</taxon>
        <taxon>Actinomycetes</taxon>
        <taxon>Jiangellales</taxon>
        <taxon>Jiangellaceae</taxon>
        <taxon>Haloactinopolyspora</taxon>
    </lineage>
</organism>
<sequence length="511" mass="52109">MIRTGWIGLGTGAALAIVLGGATLVGPPESVVSEHPSVSKPVVRSSVVCPYVDGEDQGAGVAGVLALPGVDTPQAADGEQPPITAERLAPAPAPGSDQPPASADENAEPEFTVNRRGVPVIREVETGEATSLAVTGSGKLAPGLAGEQSLLVQETDLRGISTAACTEPRREHWFVGGSGQVGRRGRVILANPTDVPAVVDIELWDEAGPLDAPGTQDVAVPARGQRVFLLDALAPGSKATAVHVTTNRGQVAAALEMRESDEITPMGMSFVPVASGPSERILVPGVPGHGQRTLQILAPGDTDAIVSMQILGPDGAFSPLDQDVLTVPAGTVMNVPLEAVGGDPSGVRLESDQPITAGVRMVESPSDDGLPEIAYTAATPPLDGPAPALLSRASSGFTSRLMISSVVERPTRVRVRTLNADGGEVSAQKVNIAPGATVPVELTAPEGSPRATVIVEPELPGSVIAAREIAGTDDDGALSDLMPLVAPTVDVEVPVVVGELPEVPEPTSRSD</sequence>
<evidence type="ECO:0000313" key="3">
    <source>
        <dbReference type="Proteomes" id="UP000243528"/>
    </source>
</evidence>
<protein>
    <recommendedName>
        <fullName evidence="4">Secreted protein</fullName>
    </recommendedName>
</protein>
<gene>
    <name evidence="2" type="ORF">CLV30_13412</name>
</gene>
<dbReference type="RefSeq" id="WP_106540054.1">
    <property type="nucleotide sequence ID" value="NZ_PYGE01000034.1"/>
</dbReference>